<dbReference type="Proteomes" id="UP001168528">
    <property type="component" value="Unassembled WGS sequence"/>
</dbReference>
<evidence type="ECO:0000313" key="2">
    <source>
        <dbReference type="Proteomes" id="UP001168528"/>
    </source>
</evidence>
<name>A0ABT8RKC0_9BACT</name>
<gene>
    <name evidence="1" type="ORF">Q0590_37465</name>
</gene>
<keyword evidence="2" id="KW-1185">Reference proteome</keyword>
<dbReference type="EMBL" id="JAUKPO010000186">
    <property type="protein sequence ID" value="MDO1452019.1"/>
    <property type="molecule type" value="Genomic_DNA"/>
</dbReference>
<reference evidence="1" key="1">
    <citation type="submission" date="2023-07" db="EMBL/GenBank/DDBJ databases">
        <title>The genome sequence of Rhodocytophaga aerolata KACC 12507.</title>
        <authorList>
            <person name="Zhang X."/>
        </authorList>
    </citation>
    <scope>NUCLEOTIDE SEQUENCE</scope>
    <source>
        <strain evidence="1">KACC 12507</strain>
    </source>
</reference>
<organism evidence="1 2">
    <name type="scientific">Rhodocytophaga aerolata</name>
    <dbReference type="NCBI Taxonomy" id="455078"/>
    <lineage>
        <taxon>Bacteria</taxon>
        <taxon>Pseudomonadati</taxon>
        <taxon>Bacteroidota</taxon>
        <taxon>Cytophagia</taxon>
        <taxon>Cytophagales</taxon>
        <taxon>Rhodocytophagaceae</taxon>
        <taxon>Rhodocytophaga</taxon>
    </lineage>
</organism>
<protein>
    <submittedName>
        <fullName evidence="1">Uncharacterized protein</fullName>
    </submittedName>
</protein>
<sequence length="191" mass="21581">LFLSLVLLSCQATQIKKEDEISAIIEATVMQDSLDVKTPIAEEIRPFIYFPIQRDENGIEMPPPAPDYSGVHHVNEVIIASGFEYTEQYKLTRLDTLHIKQQLLHPQEVSIEKKAIPNADIFSIEAAKKPSGRKVKKCYIFSMPLFSADSAVVYVQYDYLPVDVTAHGSFIILAKQQDKWKKIGGGPTWMQ</sequence>
<evidence type="ECO:0000313" key="1">
    <source>
        <dbReference type="EMBL" id="MDO1452019.1"/>
    </source>
</evidence>
<accession>A0ABT8RKC0</accession>
<proteinExistence type="predicted"/>
<dbReference type="RefSeq" id="WP_302042808.1">
    <property type="nucleotide sequence ID" value="NZ_JAUKPO010000186.1"/>
</dbReference>
<feature type="non-terminal residue" evidence="1">
    <location>
        <position position="1"/>
    </location>
</feature>
<comment type="caution">
    <text evidence="1">The sequence shown here is derived from an EMBL/GenBank/DDBJ whole genome shotgun (WGS) entry which is preliminary data.</text>
</comment>